<dbReference type="InterPro" id="IPR029050">
    <property type="entry name" value="Immunoprotect_excell_Ig-like"/>
</dbReference>
<feature type="domain" description="DUF4352" evidence="3">
    <location>
        <begin position="32"/>
        <end position="154"/>
    </location>
</feature>
<dbReference type="Proteomes" id="UP000019494">
    <property type="component" value="Unassembled WGS sequence"/>
</dbReference>
<dbReference type="AlphaFoldDB" id="W9GIL4"/>
<dbReference type="InterPro" id="IPR029051">
    <property type="entry name" value="DUF4352"/>
</dbReference>
<dbReference type="Gene3D" id="2.60.40.1240">
    <property type="match status" value="1"/>
</dbReference>
<evidence type="ECO:0000259" key="3">
    <source>
        <dbReference type="Pfam" id="PF11611"/>
    </source>
</evidence>
<dbReference type="PATRIC" id="fig|584657.3.peg.4373"/>
<sequence>QAAPAQSAPATSAAPKAAAPAAKPAAKPAGPKVGTPVRDGKFEFTVTKVETGVRSVGPDFMAEKAQGQFVLVHLSVTNIGDEPQTLIDSVQKVRDAAGRQFSTDSGAAIVIKGNDVFFNEINPGNTVKGVLVYDMPKGAKPASIELHDSMFSDGITVALS</sequence>
<dbReference type="Pfam" id="PF11611">
    <property type="entry name" value="DUF4352"/>
    <property type="match status" value="1"/>
</dbReference>
<evidence type="ECO:0000256" key="2">
    <source>
        <dbReference type="SAM" id="MobiDB-lite"/>
    </source>
</evidence>
<evidence type="ECO:0000313" key="4">
    <source>
        <dbReference type="EMBL" id="EWT03734.1"/>
    </source>
</evidence>
<proteinExistence type="predicted"/>
<gene>
    <name evidence="4" type="ORF">N864_18995</name>
</gene>
<keyword evidence="1" id="KW-0732">Signal</keyword>
<name>W9GIL4_9MICO</name>
<feature type="region of interest" description="Disordered" evidence="2">
    <location>
        <begin position="1"/>
        <end position="36"/>
    </location>
</feature>
<dbReference type="EMBL" id="AWQS01000506">
    <property type="protein sequence ID" value="EWT03734.1"/>
    <property type="molecule type" value="Genomic_DNA"/>
</dbReference>
<protein>
    <recommendedName>
        <fullName evidence="3">DUF4352 domain-containing protein</fullName>
    </recommendedName>
</protein>
<dbReference type="OrthoDB" id="3430849at2"/>
<accession>W9GIL4</accession>
<organism evidence="4 5">
    <name type="scientific">Intrasporangium chromatireducens Q5-1</name>
    <dbReference type="NCBI Taxonomy" id="584657"/>
    <lineage>
        <taxon>Bacteria</taxon>
        <taxon>Bacillati</taxon>
        <taxon>Actinomycetota</taxon>
        <taxon>Actinomycetes</taxon>
        <taxon>Micrococcales</taxon>
        <taxon>Intrasporangiaceae</taxon>
        <taxon>Intrasporangium</taxon>
    </lineage>
</organism>
<evidence type="ECO:0000256" key="1">
    <source>
        <dbReference type="ARBA" id="ARBA00022729"/>
    </source>
</evidence>
<comment type="caution">
    <text evidence="4">The sequence shown here is derived from an EMBL/GenBank/DDBJ whole genome shotgun (WGS) entry which is preliminary data.</text>
</comment>
<keyword evidence="5" id="KW-1185">Reference proteome</keyword>
<reference evidence="5" key="1">
    <citation type="submission" date="2013-08" db="EMBL/GenBank/DDBJ databases">
        <title>Intrasporangium oryzae NRRL B-24470.</title>
        <authorList>
            <person name="Liu H."/>
            <person name="Wang G."/>
        </authorList>
    </citation>
    <scope>NUCLEOTIDE SEQUENCE [LARGE SCALE GENOMIC DNA]</scope>
    <source>
        <strain evidence="5">Q5-1</strain>
    </source>
</reference>
<dbReference type="RefSeq" id="WP_034722855.1">
    <property type="nucleotide sequence ID" value="NZ_AWQS01000506.1"/>
</dbReference>
<feature type="non-terminal residue" evidence="4">
    <location>
        <position position="1"/>
    </location>
</feature>
<evidence type="ECO:0000313" key="5">
    <source>
        <dbReference type="Proteomes" id="UP000019494"/>
    </source>
</evidence>